<organism evidence="1 2">
    <name type="scientific">Prochlorococcus marinus (strain NATL2A)</name>
    <dbReference type="NCBI Taxonomy" id="59920"/>
    <lineage>
        <taxon>Bacteria</taxon>
        <taxon>Bacillati</taxon>
        <taxon>Cyanobacteriota</taxon>
        <taxon>Cyanophyceae</taxon>
        <taxon>Synechococcales</taxon>
        <taxon>Prochlorococcaceae</taxon>
        <taxon>Prochlorococcus</taxon>
    </lineage>
</organism>
<dbReference type="RefSeq" id="WP_011294902.1">
    <property type="nucleotide sequence ID" value="NC_007335.2"/>
</dbReference>
<keyword evidence="2" id="KW-1185">Reference proteome</keyword>
<dbReference type="HOGENOM" id="CLU_055594_0_0_3"/>
<dbReference type="Proteomes" id="UP000002535">
    <property type="component" value="Chromosome"/>
</dbReference>
<evidence type="ECO:0000313" key="1">
    <source>
        <dbReference type="EMBL" id="AAZ58305.1"/>
    </source>
</evidence>
<dbReference type="EMBL" id="CP000095">
    <property type="protein sequence ID" value="AAZ58305.1"/>
    <property type="molecule type" value="Genomic_DNA"/>
</dbReference>
<dbReference type="STRING" id="59920.PMN2A_0814"/>
<protein>
    <submittedName>
        <fullName evidence="1">Uncharacterized protein</fullName>
    </submittedName>
</protein>
<name>Q46JM3_PROMT</name>
<evidence type="ECO:0000313" key="2">
    <source>
        <dbReference type="Proteomes" id="UP000002535"/>
    </source>
</evidence>
<reference evidence="1 2" key="1">
    <citation type="journal article" date="2007" name="PLoS Genet.">
        <title>Patterns and implications of gene gain and loss in the evolution of Prochlorococcus.</title>
        <authorList>
            <person name="Kettler G.C."/>
            <person name="Martiny A.C."/>
            <person name="Huang K."/>
            <person name="Zucker J."/>
            <person name="Coleman M.L."/>
            <person name="Rodrigue S."/>
            <person name="Chen F."/>
            <person name="Lapidus A."/>
            <person name="Ferriera S."/>
            <person name="Johnson J."/>
            <person name="Steglich C."/>
            <person name="Church G.M."/>
            <person name="Richardson P."/>
            <person name="Chisholm S.W."/>
        </authorList>
    </citation>
    <scope>NUCLEOTIDE SEQUENCE [LARGE SCALE GENOMIC DNA]</scope>
    <source>
        <strain evidence="1 2">NATL2A</strain>
    </source>
</reference>
<sequence>MIKSYLGYIEIIEMVSRRLTKTQKTEILEAYRSGDNTNALAEKYNCTPNTINRTVKTLLSESEYTLLKKKRSKIINKKEKLVENEKVKQEKEDLENESLLISFKEKIKEEDQYLKVNEEYHRLGVDEITSLDPEDADGFVEDQYSVIQKSKDYDKDINNQNFDDNFEEIAPLVSGFDFDLQKQKSDFEILDYECLPESVYMIVDKKVELELQLISDLPEWSFLPENELQRKAILLFSNQRSAKRICSRSQRVIKIPNTSVFKLSQSYLISKGITRLILEDSIIGLDN</sequence>
<proteinExistence type="predicted"/>
<dbReference type="AlphaFoldDB" id="Q46JM3"/>
<dbReference type="PhylomeDB" id="Q46JM3"/>
<dbReference type="KEGG" id="pmn:PMN2A_0814"/>
<accession>Q46JM3</accession>
<gene>
    <name evidence="1" type="ordered locus">PMN2A_0814</name>
</gene>